<gene>
    <name evidence="4" type="ORF">PFY00_17245</name>
</gene>
<feature type="region of interest" description="Disordered" evidence="1">
    <location>
        <begin position="42"/>
        <end position="175"/>
    </location>
</feature>
<keyword evidence="5" id="KW-1185">Reference proteome</keyword>
<protein>
    <submittedName>
        <fullName evidence="4">Zinc-ribbon domain-containing protein</fullName>
    </submittedName>
</protein>
<proteinExistence type="predicted"/>
<reference evidence="4 5" key="1">
    <citation type="submission" date="2023-01" db="EMBL/GenBank/DDBJ databases">
        <title>Thalassococcus onchidii sp. nov., isolated from a marine invertebrate from the South China Sea.</title>
        <authorList>
            <person name="Xu S."/>
            <person name="Liu Z."/>
            <person name="Xu Y."/>
        </authorList>
    </citation>
    <scope>NUCLEOTIDE SEQUENCE [LARGE SCALE GENOMIC DNA]</scope>
    <source>
        <strain evidence="4 5">KCTC 32084</strain>
    </source>
</reference>
<feature type="domain" description="Zinc finger/thioredoxin putative" evidence="3">
    <location>
        <begin position="6"/>
        <end position="39"/>
    </location>
</feature>
<keyword evidence="2" id="KW-1133">Transmembrane helix</keyword>
<evidence type="ECO:0000259" key="3">
    <source>
        <dbReference type="Pfam" id="PF13717"/>
    </source>
</evidence>
<feature type="compositionally biased region" description="Basic and acidic residues" evidence="1">
    <location>
        <begin position="132"/>
        <end position="146"/>
    </location>
</feature>
<dbReference type="RefSeq" id="WP_271433836.1">
    <property type="nucleotide sequence ID" value="NZ_JAQIOY010000009.1"/>
</dbReference>
<keyword evidence="2" id="KW-0472">Membrane</keyword>
<dbReference type="Pfam" id="PF13717">
    <property type="entry name" value="Zn_ribbon_4"/>
    <property type="match status" value="1"/>
</dbReference>
<dbReference type="NCBIfam" id="TIGR02098">
    <property type="entry name" value="MJ0042_CXXC"/>
    <property type="match status" value="1"/>
</dbReference>
<keyword evidence="2" id="KW-0812">Transmembrane</keyword>
<evidence type="ECO:0000256" key="1">
    <source>
        <dbReference type="SAM" id="MobiDB-lite"/>
    </source>
</evidence>
<evidence type="ECO:0000313" key="4">
    <source>
        <dbReference type="EMBL" id="MDA7426484.1"/>
    </source>
</evidence>
<feature type="region of interest" description="Disordered" evidence="1">
    <location>
        <begin position="226"/>
        <end position="251"/>
    </location>
</feature>
<evidence type="ECO:0000256" key="2">
    <source>
        <dbReference type="SAM" id="Phobius"/>
    </source>
</evidence>
<dbReference type="InterPro" id="IPR011723">
    <property type="entry name" value="Znf/thioredoxin_put"/>
</dbReference>
<comment type="caution">
    <text evidence="4">The sequence shown here is derived from an EMBL/GenBank/DDBJ whole genome shotgun (WGS) entry which is preliminary data.</text>
</comment>
<organism evidence="4 5">
    <name type="scientific">Thalassococcus lentus</name>
    <dbReference type="NCBI Taxonomy" id="1210524"/>
    <lineage>
        <taxon>Bacteria</taxon>
        <taxon>Pseudomonadati</taxon>
        <taxon>Pseudomonadota</taxon>
        <taxon>Alphaproteobacteria</taxon>
        <taxon>Rhodobacterales</taxon>
        <taxon>Roseobacteraceae</taxon>
        <taxon>Thalassococcus</taxon>
    </lineage>
</organism>
<sequence length="331" mass="36237">MSKIRLICPNCAAQYEVPVDVIPQGGRDVQCSNCGHTWFQNHPDDDQDLAEELNQPIPDPAWQPDESEPDDWQEQQVQSPMPEAKDAVQNPTVAPRQPEEYEPEQPVAAQTPPPPPMPEQAGARQLDPEVAELLREEREHERRQRAAEASAFESQPDLGLSEPDEDEQARRAREARERMAIMRGEQSPDAGPAEAPIESGRDAALAAAAAAGSRRQLLPDVEEINQTLRTETQPRAVDQAERRELEDEPQPRSGFGRAFVLIVLLAAIAIAIYIFAPQIAEAVPALAPTLDAYVAQVDALRLWLDGQVAALMAMLDGMSSEAADAATEGDS</sequence>
<dbReference type="EMBL" id="JAQIOY010000009">
    <property type="protein sequence ID" value="MDA7426484.1"/>
    <property type="molecule type" value="Genomic_DNA"/>
</dbReference>
<dbReference type="Proteomes" id="UP001210720">
    <property type="component" value="Unassembled WGS sequence"/>
</dbReference>
<feature type="transmembrane region" description="Helical" evidence="2">
    <location>
        <begin position="258"/>
        <end position="276"/>
    </location>
</feature>
<name>A0ABT4XWY9_9RHOB</name>
<evidence type="ECO:0000313" key="5">
    <source>
        <dbReference type="Proteomes" id="UP001210720"/>
    </source>
</evidence>
<accession>A0ABT4XWY9</accession>